<dbReference type="AlphaFoldDB" id="A0A1E4SES1"/>
<organism evidence="11 12">
    <name type="scientific">Suhomyces tanzawaensis NRRL Y-17324</name>
    <dbReference type="NCBI Taxonomy" id="984487"/>
    <lineage>
        <taxon>Eukaryota</taxon>
        <taxon>Fungi</taxon>
        <taxon>Dikarya</taxon>
        <taxon>Ascomycota</taxon>
        <taxon>Saccharomycotina</taxon>
        <taxon>Pichiomycetes</taxon>
        <taxon>Debaryomycetaceae</taxon>
        <taxon>Suhomyces</taxon>
    </lineage>
</organism>
<dbReference type="PRINTS" id="PR00171">
    <property type="entry name" value="SUGRTRNSPORT"/>
</dbReference>
<keyword evidence="6 9" id="KW-0472">Membrane</keyword>
<comment type="subcellular location">
    <subcellularLocation>
        <location evidence="1">Membrane</location>
        <topology evidence="1">Multi-pass membrane protein</topology>
    </subcellularLocation>
</comment>
<feature type="region of interest" description="Disordered" evidence="8">
    <location>
        <begin position="557"/>
        <end position="580"/>
    </location>
</feature>
<evidence type="ECO:0000256" key="2">
    <source>
        <dbReference type="ARBA" id="ARBA00010992"/>
    </source>
</evidence>
<feature type="transmembrane region" description="Helical" evidence="9">
    <location>
        <begin position="351"/>
        <end position="371"/>
    </location>
</feature>
<dbReference type="PANTHER" id="PTHR48022:SF8">
    <property type="entry name" value="MAJOR FACILITATOR SUPERFAMILY (MFS) PROFILE DOMAIN-CONTAINING PROTEIN-RELATED"/>
    <property type="match status" value="1"/>
</dbReference>
<evidence type="ECO:0000256" key="1">
    <source>
        <dbReference type="ARBA" id="ARBA00004141"/>
    </source>
</evidence>
<evidence type="ECO:0000256" key="4">
    <source>
        <dbReference type="ARBA" id="ARBA00022692"/>
    </source>
</evidence>
<dbReference type="PROSITE" id="PS00216">
    <property type="entry name" value="SUGAR_TRANSPORT_1"/>
    <property type="match status" value="1"/>
</dbReference>
<evidence type="ECO:0000313" key="12">
    <source>
        <dbReference type="Proteomes" id="UP000094285"/>
    </source>
</evidence>
<feature type="transmembrane region" description="Helical" evidence="9">
    <location>
        <begin position="378"/>
        <end position="399"/>
    </location>
</feature>
<keyword evidence="12" id="KW-1185">Reference proteome</keyword>
<accession>A0A1E4SES1</accession>
<dbReference type="NCBIfam" id="TIGR00879">
    <property type="entry name" value="SP"/>
    <property type="match status" value="1"/>
</dbReference>
<evidence type="ECO:0000313" key="11">
    <source>
        <dbReference type="EMBL" id="ODV77988.1"/>
    </source>
</evidence>
<dbReference type="RefSeq" id="XP_020063110.1">
    <property type="nucleotide sequence ID" value="XM_020210274.1"/>
</dbReference>
<dbReference type="PROSITE" id="PS50850">
    <property type="entry name" value="MFS"/>
    <property type="match status" value="1"/>
</dbReference>
<dbReference type="OrthoDB" id="508119at2759"/>
<feature type="transmembrane region" description="Helical" evidence="9">
    <location>
        <begin position="309"/>
        <end position="331"/>
    </location>
</feature>
<evidence type="ECO:0000256" key="6">
    <source>
        <dbReference type="ARBA" id="ARBA00023136"/>
    </source>
</evidence>
<feature type="transmembrane region" description="Helical" evidence="9">
    <location>
        <begin position="486"/>
        <end position="505"/>
    </location>
</feature>
<keyword evidence="3 7" id="KW-0813">Transport</keyword>
<sequence>MSLQEKYNNTVTVTEDKEPEPTKRFRWRVVDDHSPKEIYNFTLYFTVFVFGILGAARGYDEGCISGATNQKSFKKLFGLSDPKKDKHQIADLKSNITSMVQLGSVGGALLAMWSVDYLGRVRALQEVCVIWIAGAIIQITARTVGQLYVGRLLEGFAIGQTTTIGPTFMSEVSPPAYRGLFGCLFSGAVYFGIFTSYAANYGSAKHISSDSHNQWIIPTSMKIALAGLVLIGSFFCVESPRWLVKVRKNDKALQNLCKLRRLPPDHPYIVGELSDINEAVLAEKIANEDYSLWQKMRDIFVVKSVRYRFFMIGAMSQVLGQWSGANAITIYANDLFSFIGVKGIETMKMTVILGVVKFVGAYFSAFFIIDFLGRRKALYIGISLQMLTILFFAIFLHIVPQATDPDSVLTKSQKAASKGAMAALYLSGVGWTMGFNSVQYLLGSEIFPLGLRSFGQSLIMVLHFANQFGNSKAVPKMLLAMDNFGAFYFFTTVCAMALFWSWFFIPEISGRSLESMEEVFNLPWYLIGRRGATLCPDTSEVNKINYNRRYSIEEVHNEGKDKPSHEFAENASIDSKENKV</sequence>
<dbReference type="InterPro" id="IPR005828">
    <property type="entry name" value="MFS_sugar_transport-like"/>
</dbReference>
<protein>
    <submittedName>
        <fullName evidence="11">Quinate permease</fullName>
    </submittedName>
</protein>
<feature type="domain" description="Major facilitator superfamily (MFS) profile" evidence="10">
    <location>
        <begin position="46"/>
        <end position="509"/>
    </location>
</feature>
<dbReference type="InterPro" id="IPR020846">
    <property type="entry name" value="MFS_dom"/>
</dbReference>
<dbReference type="GO" id="GO:0005351">
    <property type="term" value="F:carbohydrate:proton symporter activity"/>
    <property type="evidence" value="ECO:0007669"/>
    <property type="project" value="TreeGrafter"/>
</dbReference>
<dbReference type="InterPro" id="IPR036259">
    <property type="entry name" value="MFS_trans_sf"/>
</dbReference>
<evidence type="ECO:0000259" key="10">
    <source>
        <dbReference type="PROSITE" id="PS50850"/>
    </source>
</evidence>
<dbReference type="FunFam" id="1.20.1250.20:FF:000313">
    <property type="entry name" value="MFS quinate transporter"/>
    <property type="match status" value="1"/>
</dbReference>
<proteinExistence type="inferred from homology"/>
<dbReference type="STRING" id="984487.A0A1E4SES1"/>
<name>A0A1E4SES1_9ASCO</name>
<feature type="transmembrane region" description="Helical" evidence="9">
    <location>
        <begin position="219"/>
        <end position="237"/>
    </location>
</feature>
<dbReference type="Proteomes" id="UP000094285">
    <property type="component" value="Unassembled WGS sequence"/>
</dbReference>
<feature type="transmembrane region" description="Helical" evidence="9">
    <location>
        <begin position="38"/>
        <end position="56"/>
    </location>
</feature>
<keyword evidence="4 9" id="KW-0812">Transmembrane</keyword>
<dbReference type="InterPro" id="IPR050360">
    <property type="entry name" value="MFS_Sugar_Transporters"/>
</dbReference>
<evidence type="ECO:0000256" key="3">
    <source>
        <dbReference type="ARBA" id="ARBA00022448"/>
    </source>
</evidence>
<evidence type="ECO:0000256" key="7">
    <source>
        <dbReference type="RuleBase" id="RU003346"/>
    </source>
</evidence>
<dbReference type="InterPro" id="IPR005829">
    <property type="entry name" value="Sugar_transporter_CS"/>
</dbReference>
<dbReference type="GO" id="GO:0016020">
    <property type="term" value="C:membrane"/>
    <property type="evidence" value="ECO:0007669"/>
    <property type="project" value="UniProtKB-SubCell"/>
</dbReference>
<dbReference type="SUPFAM" id="SSF103473">
    <property type="entry name" value="MFS general substrate transporter"/>
    <property type="match status" value="1"/>
</dbReference>
<evidence type="ECO:0000256" key="8">
    <source>
        <dbReference type="SAM" id="MobiDB-lite"/>
    </source>
</evidence>
<reference evidence="12" key="1">
    <citation type="submission" date="2016-05" db="EMBL/GenBank/DDBJ databases">
        <title>Comparative genomics of biotechnologically important yeasts.</title>
        <authorList>
            <consortium name="DOE Joint Genome Institute"/>
            <person name="Riley R."/>
            <person name="Haridas S."/>
            <person name="Wolfe K.H."/>
            <person name="Lopes M.R."/>
            <person name="Hittinger C.T."/>
            <person name="Goker M."/>
            <person name="Salamov A."/>
            <person name="Wisecaver J."/>
            <person name="Long T.M."/>
            <person name="Aerts A.L."/>
            <person name="Barry K."/>
            <person name="Choi C."/>
            <person name="Clum A."/>
            <person name="Coughlan A.Y."/>
            <person name="Deshpande S."/>
            <person name="Douglass A.P."/>
            <person name="Hanson S.J."/>
            <person name="Klenk H.-P."/>
            <person name="Labutti K."/>
            <person name="Lapidus A."/>
            <person name="Lindquist E."/>
            <person name="Lipzen A."/>
            <person name="Meier-Kolthoff J.P."/>
            <person name="Ohm R.A."/>
            <person name="Otillar R.P."/>
            <person name="Pangilinan J."/>
            <person name="Peng Y."/>
            <person name="Rokas A."/>
            <person name="Rosa C.A."/>
            <person name="Scheuner C."/>
            <person name="Sibirny A.A."/>
            <person name="Slot J.C."/>
            <person name="Stielow J.B."/>
            <person name="Sun H."/>
            <person name="Kurtzman C.P."/>
            <person name="Blackwell M."/>
            <person name="Grigoriev I.V."/>
            <person name="Jeffries T.W."/>
        </authorList>
    </citation>
    <scope>NUCLEOTIDE SEQUENCE [LARGE SCALE GENOMIC DNA]</scope>
    <source>
        <strain evidence="12">NRRL Y-17324</strain>
    </source>
</reference>
<feature type="transmembrane region" description="Helical" evidence="9">
    <location>
        <begin position="419"/>
        <end position="442"/>
    </location>
</feature>
<dbReference type="InterPro" id="IPR003663">
    <property type="entry name" value="Sugar/inositol_transpt"/>
</dbReference>
<dbReference type="GeneID" id="30984410"/>
<evidence type="ECO:0000256" key="9">
    <source>
        <dbReference type="SAM" id="Phobius"/>
    </source>
</evidence>
<dbReference type="PROSITE" id="PS00217">
    <property type="entry name" value="SUGAR_TRANSPORT_2"/>
    <property type="match status" value="1"/>
</dbReference>
<evidence type="ECO:0000256" key="5">
    <source>
        <dbReference type="ARBA" id="ARBA00022989"/>
    </source>
</evidence>
<dbReference type="EMBL" id="KV453914">
    <property type="protein sequence ID" value="ODV77988.1"/>
    <property type="molecule type" value="Genomic_DNA"/>
</dbReference>
<dbReference type="Gene3D" id="1.20.1250.20">
    <property type="entry name" value="MFS general substrate transporter like domains"/>
    <property type="match status" value="1"/>
</dbReference>
<comment type="similarity">
    <text evidence="2 7">Belongs to the major facilitator superfamily. Sugar transporter (TC 2.A.1.1) family.</text>
</comment>
<keyword evidence="5 9" id="KW-1133">Transmembrane helix</keyword>
<dbReference type="PANTHER" id="PTHR48022">
    <property type="entry name" value="PLASTIDIC GLUCOSE TRANSPORTER 4"/>
    <property type="match status" value="1"/>
</dbReference>
<dbReference type="Pfam" id="PF00083">
    <property type="entry name" value="Sugar_tr"/>
    <property type="match status" value="1"/>
</dbReference>
<feature type="transmembrane region" description="Helical" evidence="9">
    <location>
        <begin position="179"/>
        <end position="199"/>
    </location>
</feature>
<gene>
    <name evidence="11" type="ORF">CANTADRAFT_53991</name>
</gene>